<evidence type="ECO:0000313" key="4">
    <source>
        <dbReference type="Proteomes" id="UP001497623"/>
    </source>
</evidence>
<sequence length="128" mass="14597">MKYFHLRLPFSLAPLLLQSITGVVSVLPSPNFVNQVENVTVTAGRNAVLQCEVEHLRGYKVAWVQVKTQTILTIHNAVITRNPRIGLSHEKNIYRLHLKDVVEEDRGLYMCQINTDPMINQMGYLQVV</sequence>
<feature type="chain" id="PRO_5043965736" description="Ig-like domain-containing protein" evidence="1">
    <location>
        <begin position="26"/>
        <end position="128"/>
    </location>
</feature>
<keyword evidence="1" id="KW-0732">Signal</keyword>
<dbReference type="InterPro" id="IPR036179">
    <property type="entry name" value="Ig-like_dom_sf"/>
</dbReference>
<dbReference type="GO" id="GO:0050808">
    <property type="term" value="P:synapse organization"/>
    <property type="evidence" value="ECO:0007669"/>
    <property type="project" value="TreeGrafter"/>
</dbReference>
<evidence type="ECO:0000256" key="1">
    <source>
        <dbReference type="SAM" id="SignalP"/>
    </source>
</evidence>
<dbReference type="Gene3D" id="2.60.40.10">
    <property type="entry name" value="Immunoglobulins"/>
    <property type="match status" value="1"/>
</dbReference>
<dbReference type="SMART" id="SM00409">
    <property type="entry name" value="IG"/>
    <property type="match status" value="1"/>
</dbReference>
<dbReference type="PANTHER" id="PTHR23279:SF36">
    <property type="entry name" value="DEFECTIVE PROBOSCIS EXTENSION RESPONSE 9, ISOFORM A"/>
    <property type="match status" value="1"/>
</dbReference>
<feature type="domain" description="Ig-like" evidence="2">
    <location>
        <begin position="30"/>
        <end position="114"/>
    </location>
</feature>
<dbReference type="Proteomes" id="UP001497623">
    <property type="component" value="Unassembled WGS sequence"/>
</dbReference>
<dbReference type="SUPFAM" id="SSF48726">
    <property type="entry name" value="Immunoglobulin"/>
    <property type="match status" value="1"/>
</dbReference>
<name>A0AAV2RRE6_MEGNR</name>
<reference evidence="3 4" key="1">
    <citation type="submission" date="2024-05" db="EMBL/GenBank/DDBJ databases">
        <authorList>
            <person name="Wallberg A."/>
        </authorList>
    </citation>
    <scope>NUCLEOTIDE SEQUENCE [LARGE SCALE GENOMIC DNA]</scope>
</reference>
<comment type="caution">
    <text evidence="3">The sequence shown here is derived from an EMBL/GenBank/DDBJ whole genome shotgun (WGS) entry which is preliminary data.</text>
</comment>
<dbReference type="InterPro" id="IPR037448">
    <property type="entry name" value="Zig-8"/>
</dbReference>
<proteinExistence type="predicted"/>
<dbReference type="Pfam" id="PF07679">
    <property type="entry name" value="I-set"/>
    <property type="match status" value="1"/>
</dbReference>
<gene>
    <name evidence="3" type="ORF">MNOR_LOCUS27772</name>
</gene>
<feature type="non-terminal residue" evidence="3">
    <location>
        <position position="128"/>
    </location>
</feature>
<organism evidence="3 4">
    <name type="scientific">Meganyctiphanes norvegica</name>
    <name type="common">Northern krill</name>
    <name type="synonym">Thysanopoda norvegica</name>
    <dbReference type="NCBI Taxonomy" id="48144"/>
    <lineage>
        <taxon>Eukaryota</taxon>
        <taxon>Metazoa</taxon>
        <taxon>Ecdysozoa</taxon>
        <taxon>Arthropoda</taxon>
        <taxon>Crustacea</taxon>
        <taxon>Multicrustacea</taxon>
        <taxon>Malacostraca</taxon>
        <taxon>Eumalacostraca</taxon>
        <taxon>Eucarida</taxon>
        <taxon>Euphausiacea</taxon>
        <taxon>Euphausiidae</taxon>
        <taxon>Meganyctiphanes</taxon>
    </lineage>
</organism>
<evidence type="ECO:0000259" key="2">
    <source>
        <dbReference type="PROSITE" id="PS50835"/>
    </source>
</evidence>
<dbReference type="EMBL" id="CAXKWB010029707">
    <property type="protein sequence ID" value="CAL4136204.1"/>
    <property type="molecule type" value="Genomic_DNA"/>
</dbReference>
<dbReference type="InterPro" id="IPR013783">
    <property type="entry name" value="Ig-like_fold"/>
</dbReference>
<dbReference type="InterPro" id="IPR013098">
    <property type="entry name" value="Ig_I-set"/>
</dbReference>
<feature type="signal peptide" evidence="1">
    <location>
        <begin position="1"/>
        <end position="25"/>
    </location>
</feature>
<evidence type="ECO:0000313" key="3">
    <source>
        <dbReference type="EMBL" id="CAL4136204.1"/>
    </source>
</evidence>
<dbReference type="AlphaFoldDB" id="A0AAV2RRE6"/>
<dbReference type="PANTHER" id="PTHR23279">
    <property type="entry name" value="DEFECTIVE PROBOSCIS EXTENSION RESPONSE DPR -RELATED"/>
    <property type="match status" value="1"/>
</dbReference>
<dbReference type="InterPro" id="IPR003599">
    <property type="entry name" value="Ig_sub"/>
</dbReference>
<protein>
    <recommendedName>
        <fullName evidence="2">Ig-like domain-containing protein</fullName>
    </recommendedName>
</protein>
<dbReference type="GO" id="GO:0032589">
    <property type="term" value="C:neuron projection membrane"/>
    <property type="evidence" value="ECO:0007669"/>
    <property type="project" value="TreeGrafter"/>
</dbReference>
<dbReference type="PROSITE" id="PS50835">
    <property type="entry name" value="IG_LIKE"/>
    <property type="match status" value="1"/>
</dbReference>
<keyword evidence="4" id="KW-1185">Reference proteome</keyword>
<accession>A0AAV2RRE6</accession>
<dbReference type="InterPro" id="IPR007110">
    <property type="entry name" value="Ig-like_dom"/>
</dbReference>